<dbReference type="EMBL" id="BPLR01015941">
    <property type="protein sequence ID" value="GIY79891.1"/>
    <property type="molecule type" value="Genomic_DNA"/>
</dbReference>
<dbReference type="PANTHER" id="PTHR14212">
    <property type="entry name" value="U4/U6-ASSOCIATED RNA SPLICING FACTOR-RELATED"/>
    <property type="match status" value="1"/>
</dbReference>
<protein>
    <recommendedName>
        <fullName evidence="1">Small nuclear ribonucleoprotein Prp3 C-terminal domain-containing protein</fullName>
    </recommendedName>
</protein>
<gene>
    <name evidence="2" type="primary">PRPF3</name>
    <name evidence="2" type="ORF">CEXT_674751</name>
</gene>
<proteinExistence type="predicted"/>
<dbReference type="Proteomes" id="UP001054945">
    <property type="component" value="Unassembled WGS sequence"/>
</dbReference>
<dbReference type="InterPro" id="IPR010541">
    <property type="entry name" value="Prp3_C"/>
</dbReference>
<dbReference type="GO" id="GO:0000398">
    <property type="term" value="P:mRNA splicing, via spliceosome"/>
    <property type="evidence" value="ECO:0007669"/>
    <property type="project" value="InterPro"/>
</dbReference>
<organism evidence="2 3">
    <name type="scientific">Caerostris extrusa</name>
    <name type="common">Bark spider</name>
    <name type="synonym">Caerostris bankana</name>
    <dbReference type="NCBI Taxonomy" id="172846"/>
    <lineage>
        <taxon>Eukaryota</taxon>
        <taxon>Metazoa</taxon>
        <taxon>Ecdysozoa</taxon>
        <taxon>Arthropoda</taxon>
        <taxon>Chelicerata</taxon>
        <taxon>Arachnida</taxon>
        <taxon>Araneae</taxon>
        <taxon>Araneomorphae</taxon>
        <taxon>Entelegynae</taxon>
        <taxon>Araneoidea</taxon>
        <taxon>Araneidae</taxon>
        <taxon>Caerostris</taxon>
    </lineage>
</organism>
<dbReference type="InterPro" id="IPR027104">
    <property type="entry name" value="Prp3"/>
</dbReference>
<dbReference type="GO" id="GO:0046540">
    <property type="term" value="C:U4/U6 x U5 tri-snRNP complex"/>
    <property type="evidence" value="ECO:0007669"/>
    <property type="project" value="InterPro"/>
</dbReference>
<evidence type="ECO:0000313" key="2">
    <source>
        <dbReference type="EMBL" id="GIY79891.1"/>
    </source>
</evidence>
<name>A0AAV4WD59_CAEEX</name>
<sequence length="132" mass="15320">VLNLSNPSKKFKVEMNAKQLFMTGCVLLYRNINIVVVEGGPKQQKKFKQLMLHRIKWAEEQACKDGTDQGEKVENKCMLVWEGSVVHRNFGDIVFKLCPTETFAREFFRKRGVEHYWDLVYGMSVLEASEDS</sequence>
<evidence type="ECO:0000259" key="1">
    <source>
        <dbReference type="Pfam" id="PF06544"/>
    </source>
</evidence>
<dbReference type="AlphaFoldDB" id="A0AAV4WD59"/>
<keyword evidence="3" id="KW-1185">Reference proteome</keyword>
<reference evidence="2 3" key="1">
    <citation type="submission" date="2021-06" db="EMBL/GenBank/DDBJ databases">
        <title>Caerostris extrusa draft genome.</title>
        <authorList>
            <person name="Kono N."/>
            <person name="Arakawa K."/>
        </authorList>
    </citation>
    <scope>NUCLEOTIDE SEQUENCE [LARGE SCALE GENOMIC DNA]</scope>
</reference>
<accession>A0AAV4WD59</accession>
<dbReference type="PANTHER" id="PTHR14212:SF0">
    <property type="entry name" value="U4_U6 SMALL NUCLEAR RIBONUCLEOPROTEIN PRP3"/>
    <property type="match status" value="1"/>
</dbReference>
<dbReference type="CDD" id="cd24162">
    <property type="entry name" value="Prp3_C"/>
    <property type="match status" value="1"/>
</dbReference>
<evidence type="ECO:0000313" key="3">
    <source>
        <dbReference type="Proteomes" id="UP001054945"/>
    </source>
</evidence>
<feature type="domain" description="Small nuclear ribonucleoprotein Prp3 C-terminal" evidence="1">
    <location>
        <begin position="3"/>
        <end position="120"/>
    </location>
</feature>
<comment type="caution">
    <text evidence="2">The sequence shown here is derived from an EMBL/GenBank/DDBJ whole genome shotgun (WGS) entry which is preliminary data.</text>
</comment>
<dbReference type="Pfam" id="PF06544">
    <property type="entry name" value="Prp3_C"/>
    <property type="match status" value="1"/>
</dbReference>
<feature type="non-terminal residue" evidence="2">
    <location>
        <position position="1"/>
    </location>
</feature>